<proteinExistence type="inferred from homology"/>
<name>A0ABR9CX25_9GAMM</name>
<dbReference type="SUPFAM" id="SSF103473">
    <property type="entry name" value="MFS general substrate transporter"/>
    <property type="match status" value="1"/>
</dbReference>
<dbReference type="PANTHER" id="PTHR23517">
    <property type="entry name" value="RESISTANCE PROTEIN MDTM, PUTATIVE-RELATED-RELATED"/>
    <property type="match status" value="1"/>
</dbReference>
<feature type="transmembrane region" description="Helical" evidence="9">
    <location>
        <begin position="20"/>
        <end position="36"/>
    </location>
</feature>
<evidence type="ECO:0000256" key="7">
    <source>
        <dbReference type="ARBA" id="ARBA00023136"/>
    </source>
</evidence>
<feature type="transmembrane region" description="Helical" evidence="9">
    <location>
        <begin position="332"/>
        <end position="352"/>
    </location>
</feature>
<dbReference type="EMBL" id="JACXSS010000001">
    <property type="protein sequence ID" value="MBD9355424.1"/>
    <property type="molecule type" value="Genomic_DNA"/>
</dbReference>
<comment type="caution">
    <text evidence="10">The sequence shown here is derived from an EMBL/GenBank/DDBJ whole genome shotgun (WGS) entry which is preliminary data.</text>
</comment>
<feature type="transmembrane region" description="Helical" evidence="9">
    <location>
        <begin position="92"/>
        <end position="110"/>
    </location>
</feature>
<organism evidence="10 11">
    <name type="scientific">Methylomonas albis</name>
    <dbReference type="NCBI Taxonomy" id="1854563"/>
    <lineage>
        <taxon>Bacteria</taxon>
        <taxon>Pseudomonadati</taxon>
        <taxon>Pseudomonadota</taxon>
        <taxon>Gammaproteobacteria</taxon>
        <taxon>Methylococcales</taxon>
        <taxon>Methylococcaceae</taxon>
        <taxon>Methylomonas</taxon>
    </lineage>
</organism>
<feature type="transmembrane region" description="Helical" evidence="9">
    <location>
        <begin position="431"/>
        <end position="449"/>
    </location>
</feature>
<keyword evidence="11" id="KW-1185">Reference proteome</keyword>
<sequence>MLYPQSQKLNNASNVNQKNLFGHPIGLFVLFFTEMWERFSYYGMRALLVLYMTQHLIQAAQTDTLVFGFATLQTGLESLFGPLSTQALASQIYGLYTGLVYFTPLFGGILADRVLGPRKSVILGSVLMAIGHFLMAAEAFFLLALLFLILGNGCFKANISTQVGSLYPPGDPRRDNAFTIFYMGINLGAFFSPLVCGTLGQRYGWHYGFGAAGIGMLLGVLVYLLGQKHLGADHAVKCVADVIKPAPLSLKEWQAIGGLIALGVLNILFWAVYEQQGNTLQLFAEHNTDWHILGWEMPSTWFQSLNPAFIFLLVPLINAVSARHSGKQNSSIGKMAIGSALLGASFLVLIFAVNGVAASEKISFLWLALCTLIYTLGELYLSPVGLSLVSKVSPPRLVGMLMGMWFLSTFFGNYLSGYIGSFYEQMPKQDFFLLLAVMAAGTGLAIFMFKPLLKKAVGAD</sequence>
<evidence type="ECO:0000256" key="5">
    <source>
        <dbReference type="ARBA" id="ARBA00022856"/>
    </source>
</evidence>
<dbReference type="InterPro" id="IPR050171">
    <property type="entry name" value="MFS_Transporters"/>
</dbReference>
<feature type="transmembrane region" description="Helical" evidence="9">
    <location>
        <begin position="122"/>
        <end position="150"/>
    </location>
</feature>
<dbReference type="InterPro" id="IPR018456">
    <property type="entry name" value="PTR2_symporter_CS"/>
</dbReference>
<keyword evidence="2 8" id="KW-0813">Transport</keyword>
<dbReference type="PANTHER" id="PTHR23517:SF15">
    <property type="entry name" value="PROTON-DEPENDENT OLIGOPEPTIDE FAMILY TRANSPORT PROTEIN"/>
    <property type="match status" value="1"/>
</dbReference>
<feature type="transmembrane region" description="Helical" evidence="9">
    <location>
        <begin position="206"/>
        <end position="225"/>
    </location>
</feature>
<evidence type="ECO:0000256" key="3">
    <source>
        <dbReference type="ARBA" id="ARBA00022475"/>
    </source>
</evidence>
<dbReference type="Proteomes" id="UP000652176">
    <property type="component" value="Unassembled WGS sequence"/>
</dbReference>
<evidence type="ECO:0000256" key="1">
    <source>
        <dbReference type="ARBA" id="ARBA00004651"/>
    </source>
</evidence>
<evidence type="ECO:0000256" key="6">
    <source>
        <dbReference type="ARBA" id="ARBA00022989"/>
    </source>
</evidence>
<accession>A0ABR9CX25</accession>
<evidence type="ECO:0000256" key="8">
    <source>
        <dbReference type="RuleBase" id="RU003755"/>
    </source>
</evidence>
<feature type="transmembrane region" description="Helical" evidence="9">
    <location>
        <begin position="398"/>
        <end position="419"/>
    </location>
</feature>
<comment type="similarity">
    <text evidence="8">Belongs to the major facilitator superfamily. Proton-dependent oligopeptide transporter (POT/PTR) (TC 2.A.17) family.</text>
</comment>
<protein>
    <submittedName>
        <fullName evidence="10">Peptide MFS transporter</fullName>
    </submittedName>
</protein>
<dbReference type="NCBIfam" id="TIGR00924">
    <property type="entry name" value="yjdL_sub1_fam"/>
    <property type="match status" value="2"/>
</dbReference>
<evidence type="ECO:0000313" key="11">
    <source>
        <dbReference type="Proteomes" id="UP000652176"/>
    </source>
</evidence>
<keyword evidence="5" id="KW-0571">Peptide transport</keyword>
<dbReference type="InterPro" id="IPR000109">
    <property type="entry name" value="POT_fam"/>
</dbReference>
<keyword evidence="3" id="KW-1003">Cell membrane</keyword>
<dbReference type="PROSITE" id="PS01023">
    <property type="entry name" value="PTR2_2"/>
    <property type="match status" value="1"/>
</dbReference>
<evidence type="ECO:0000313" key="10">
    <source>
        <dbReference type="EMBL" id="MBD9355424.1"/>
    </source>
</evidence>
<feature type="transmembrane region" description="Helical" evidence="9">
    <location>
        <begin position="253"/>
        <end position="273"/>
    </location>
</feature>
<evidence type="ECO:0000256" key="9">
    <source>
        <dbReference type="SAM" id="Phobius"/>
    </source>
</evidence>
<comment type="subcellular location">
    <subcellularLocation>
        <location evidence="1">Cell membrane</location>
        <topology evidence="1">Multi-pass membrane protein</topology>
    </subcellularLocation>
    <subcellularLocation>
        <location evidence="8">Membrane</location>
        <topology evidence="8">Multi-pass membrane protein</topology>
    </subcellularLocation>
</comment>
<dbReference type="InterPro" id="IPR005279">
    <property type="entry name" value="Dipep/tripep_permease"/>
</dbReference>
<keyword evidence="7 9" id="KW-0472">Membrane</keyword>
<dbReference type="Gene3D" id="1.20.1250.20">
    <property type="entry name" value="MFS general substrate transporter like domains"/>
    <property type="match status" value="2"/>
</dbReference>
<dbReference type="InterPro" id="IPR036259">
    <property type="entry name" value="MFS_trans_sf"/>
</dbReference>
<dbReference type="Pfam" id="PF00854">
    <property type="entry name" value="PTR2"/>
    <property type="match status" value="2"/>
</dbReference>
<keyword evidence="4 8" id="KW-0812">Transmembrane</keyword>
<gene>
    <name evidence="10" type="ORF">IE877_05945</name>
</gene>
<evidence type="ECO:0000256" key="4">
    <source>
        <dbReference type="ARBA" id="ARBA00022692"/>
    </source>
</evidence>
<keyword evidence="5" id="KW-0653">Protein transport</keyword>
<feature type="transmembrane region" description="Helical" evidence="9">
    <location>
        <begin position="364"/>
        <end position="386"/>
    </location>
</feature>
<keyword evidence="6 9" id="KW-1133">Transmembrane helix</keyword>
<reference evidence="10 11" key="1">
    <citation type="submission" date="2020-09" db="EMBL/GenBank/DDBJ databases">
        <title>Methylomonas albis sp. nov. and Methylomonas fluvii sp. nov.: Two cold-adapted methanotrophs from the River Elbe and an amended description of Methylovulum psychrotolerans strain Eb1.</title>
        <authorList>
            <person name="Bussmann I.K."/>
            <person name="Klings K.-W."/>
            <person name="Warnstedt J."/>
            <person name="Hoppert M."/>
            <person name="Saborowski A."/>
            <person name="Horn F."/>
            <person name="Liebner S."/>
        </authorList>
    </citation>
    <scope>NUCLEOTIDE SEQUENCE [LARGE SCALE GENOMIC DNA]</scope>
    <source>
        <strain evidence="10 11">EbA</strain>
    </source>
</reference>
<feature type="transmembrane region" description="Helical" evidence="9">
    <location>
        <begin position="301"/>
        <end position="320"/>
    </location>
</feature>
<feature type="transmembrane region" description="Helical" evidence="9">
    <location>
        <begin position="180"/>
        <end position="200"/>
    </location>
</feature>
<dbReference type="CDD" id="cd17346">
    <property type="entry name" value="MFS_DtpA_like"/>
    <property type="match status" value="1"/>
</dbReference>
<evidence type="ECO:0000256" key="2">
    <source>
        <dbReference type="ARBA" id="ARBA00022448"/>
    </source>
</evidence>